<dbReference type="AlphaFoldDB" id="U2YQG0"/>
<keyword evidence="2" id="KW-0238">DNA-binding</keyword>
<dbReference type="Gene3D" id="3.30.450.40">
    <property type="match status" value="1"/>
</dbReference>
<dbReference type="OrthoDB" id="1634354at2"/>
<sequence>MSMKRAEDVLDLLEYLGYRGVPGIARDLGWPRSSAYRTINTLEQRGYLYETRTRGGYYPSPRWIALADQFAEGFALPKFAQDLTRTSMERSGETVSIVAPAGPWAIFVLVSESSAPIRYFTKAGHRIPIHASASGRALLQQYDKTELRALLSRITFETYGITTPTDADAVPYSLRSNRERSVATISI</sequence>
<dbReference type="InterPro" id="IPR050707">
    <property type="entry name" value="HTH_MetabolicPath_Reg"/>
</dbReference>
<dbReference type="InterPro" id="IPR036388">
    <property type="entry name" value="WH-like_DNA-bd_sf"/>
</dbReference>
<dbReference type="EMBL" id="BASZ01000031">
    <property type="protein sequence ID" value="GAD51205.1"/>
    <property type="molecule type" value="Genomic_DNA"/>
</dbReference>
<dbReference type="Pfam" id="PF09339">
    <property type="entry name" value="HTH_IclR"/>
    <property type="match status" value="1"/>
</dbReference>
<proteinExistence type="predicted"/>
<dbReference type="PANTHER" id="PTHR30136:SF35">
    <property type="entry name" value="HTH-TYPE TRANSCRIPTIONAL REGULATOR RV1719"/>
    <property type="match status" value="1"/>
</dbReference>
<dbReference type="GO" id="GO:0003700">
    <property type="term" value="F:DNA-binding transcription factor activity"/>
    <property type="evidence" value="ECO:0007669"/>
    <property type="project" value="TreeGrafter"/>
</dbReference>
<keyword evidence="7" id="KW-1185">Reference proteome</keyword>
<dbReference type="PROSITE" id="PS51078">
    <property type="entry name" value="ICLR_ED"/>
    <property type="match status" value="1"/>
</dbReference>
<keyword evidence="1" id="KW-0805">Transcription regulation</keyword>
<dbReference type="Proteomes" id="UP000016568">
    <property type="component" value="Unassembled WGS sequence"/>
</dbReference>
<feature type="domain" description="IclR-ED" evidence="5">
    <location>
        <begin position="62"/>
        <end position="187"/>
    </location>
</feature>
<evidence type="ECO:0000313" key="7">
    <source>
        <dbReference type="Proteomes" id="UP000016568"/>
    </source>
</evidence>
<dbReference type="InterPro" id="IPR029016">
    <property type="entry name" value="GAF-like_dom_sf"/>
</dbReference>
<name>U2YQG0_9SPHN</name>
<dbReference type="KEGG" id="ntd:EGO55_04265"/>
<dbReference type="InterPro" id="IPR005471">
    <property type="entry name" value="Tscrpt_reg_IclR_N"/>
</dbReference>
<dbReference type="PANTHER" id="PTHR30136">
    <property type="entry name" value="HELIX-TURN-HELIX TRANSCRIPTIONAL REGULATOR, ICLR FAMILY"/>
    <property type="match status" value="1"/>
</dbReference>
<evidence type="ECO:0000256" key="2">
    <source>
        <dbReference type="ARBA" id="ARBA00023125"/>
    </source>
</evidence>
<accession>U2YQG0</accession>
<dbReference type="PROSITE" id="PS51077">
    <property type="entry name" value="HTH_ICLR"/>
    <property type="match status" value="1"/>
</dbReference>
<keyword evidence="3" id="KW-0804">Transcription</keyword>
<dbReference type="SUPFAM" id="SSF46785">
    <property type="entry name" value="Winged helix' DNA-binding domain"/>
    <property type="match status" value="1"/>
</dbReference>
<evidence type="ECO:0000313" key="6">
    <source>
        <dbReference type="EMBL" id="GAD51205.1"/>
    </source>
</evidence>
<evidence type="ECO:0000259" key="5">
    <source>
        <dbReference type="PROSITE" id="PS51078"/>
    </source>
</evidence>
<reference evidence="6 7" key="1">
    <citation type="submission" date="2013-09" db="EMBL/GenBank/DDBJ databases">
        <title>Whole genome shotgun sequence of Novosphingobium tardaugens NBRC 16725.</title>
        <authorList>
            <person name="Isaki S."/>
            <person name="Hosoyama A."/>
            <person name="Tsuchikane K."/>
            <person name="Katsumata H."/>
            <person name="Ando Y."/>
            <person name="Yamazaki S."/>
            <person name="Fujita N."/>
        </authorList>
    </citation>
    <scope>NUCLEOTIDE SEQUENCE [LARGE SCALE GENOMIC DNA]</scope>
    <source>
        <strain evidence="6 7">NBRC 16725</strain>
    </source>
</reference>
<feature type="domain" description="HTH iclR-type" evidence="4">
    <location>
        <begin position="1"/>
        <end position="61"/>
    </location>
</feature>
<comment type="caution">
    <text evidence="6">The sequence shown here is derived from an EMBL/GenBank/DDBJ whole genome shotgun (WGS) entry which is preliminary data.</text>
</comment>
<evidence type="ECO:0000256" key="3">
    <source>
        <dbReference type="ARBA" id="ARBA00023163"/>
    </source>
</evidence>
<gene>
    <name evidence="6" type="ORF">NT2_31_00015</name>
</gene>
<dbReference type="SUPFAM" id="SSF55781">
    <property type="entry name" value="GAF domain-like"/>
    <property type="match status" value="1"/>
</dbReference>
<dbReference type="InterPro" id="IPR014757">
    <property type="entry name" value="Tscrpt_reg_IclR_C"/>
</dbReference>
<dbReference type="eggNOG" id="COG1414">
    <property type="taxonomic scope" value="Bacteria"/>
</dbReference>
<evidence type="ECO:0000259" key="4">
    <source>
        <dbReference type="PROSITE" id="PS51077"/>
    </source>
</evidence>
<dbReference type="Pfam" id="PF01614">
    <property type="entry name" value="IclR_C"/>
    <property type="match status" value="1"/>
</dbReference>
<protein>
    <submittedName>
        <fullName evidence="6">Putative IclR family transcriptional regulator</fullName>
    </submittedName>
</protein>
<dbReference type="GO" id="GO:0003677">
    <property type="term" value="F:DNA binding"/>
    <property type="evidence" value="ECO:0007669"/>
    <property type="project" value="UniProtKB-KW"/>
</dbReference>
<dbReference type="GO" id="GO:0045892">
    <property type="term" value="P:negative regulation of DNA-templated transcription"/>
    <property type="evidence" value="ECO:0007669"/>
    <property type="project" value="TreeGrafter"/>
</dbReference>
<organism evidence="6 7">
    <name type="scientific">Caenibius tardaugens NBRC 16725</name>
    <dbReference type="NCBI Taxonomy" id="1219035"/>
    <lineage>
        <taxon>Bacteria</taxon>
        <taxon>Pseudomonadati</taxon>
        <taxon>Pseudomonadota</taxon>
        <taxon>Alphaproteobacteria</taxon>
        <taxon>Sphingomonadales</taxon>
        <taxon>Erythrobacteraceae</taxon>
        <taxon>Caenibius</taxon>
    </lineage>
</organism>
<dbReference type="Gene3D" id="1.10.10.10">
    <property type="entry name" value="Winged helix-like DNA-binding domain superfamily/Winged helix DNA-binding domain"/>
    <property type="match status" value="1"/>
</dbReference>
<evidence type="ECO:0000256" key="1">
    <source>
        <dbReference type="ARBA" id="ARBA00023015"/>
    </source>
</evidence>
<dbReference type="InterPro" id="IPR036390">
    <property type="entry name" value="WH_DNA-bd_sf"/>
</dbReference>